<evidence type="ECO:0000256" key="1">
    <source>
        <dbReference type="SAM" id="SignalP"/>
    </source>
</evidence>
<feature type="signal peptide" evidence="1">
    <location>
        <begin position="1"/>
        <end position="25"/>
    </location>
</feature>
<evidence type="ECO:0000313" key="2">
    <source>
        <dbReference type="EMBL" id="KAK2096344.1"/>
    </source>
</evidence>
<gene>
    <name evidence="2" type="ORF">P7K49_025378</name>
</gene>
<feature type="chain" id="PRO_5045868918" evidence="1">
    <location>
        <begin position="26"/>
        <end position="161"/>
    </location>
</feature>
<keyword evidence="1" id="KW-0732">Signal</keyword>
<organism evidence="2 3">
    <name type="scientific">Saguinus oedipus</name>
    <name type="common">Cotton-top tamarin</name>
    <name type="synonym">Oedipomidas oedipus</name>
    <dbReference type="NCBI Taxonomy" id="9490"/>
    <lineage>
        <taxon>Eukaryota</taxon>
        <taxon>Metazoa</taxon>
        <taxon>Chordata</taxon>
        <taxon>Craniata</taxon>
        <taxon>Vertebrata</taxon>
        <taxon>Euteleostomi</taxon>
        <taxon>Mammalia</taxon>
        <taxon>Eutheria</taxon>
        <taxon>Euarchontoglires</taxon>
        <taxon>Primates</taxon>
        <taxon>Haplorrhini</taxon>
        <taxon>Platyrrhini</taxon>
        <taxon>Cebidae</taxon>
        <taxon>Callitrichinae</taxon>
        <taxon>Saguinus</taxon>
    </lineage>
</organism>
<keyword evidence="3" id="KW-1185">Reference proteome</keyword>
<protein>
    <submittedName>
        <fullName evidence="2">Uncharacterized protein</fullName>
    </submittedName>
</protein>
<name>A0ABQ9UGZ4_SAGOE</name>
<accession>A0ABQ9UGZ4</accession>
<comment type="caution">
    <text evidence="2">The sequence shown here is derived from an EMBL/GenBank/DDBJ whole genome shotgun (WGS) entry which is preliminary data.</text>
</comment>
<sequence length="161" mass="17186">MLAAAAASVPFLLLCALGTCPPARCGQAGMGRMGKGCPSSGPRSWMLSDEPVQGSPAGVSVSFSDGFREERGGDASLTELEKRKENRFLERQSIVPLRLIYRSGGEDETQHDALDTLVRGDPGGRKVRGWVREVVLCAARPTRDPTIALGCPGDPMSSWVK</sequence>
<evidence type="ECO:0000313" key="3">
    <source>
        <dbReference type="Proteomes" id="UP001266305"/>
    </source>
</evidence>
<dbReference type="EMBL" id="JASSZA010000012">
    <property type="protein sequence ID" value="KAK2096344.1"/>
    <property type="molecule type" value="Genomic_DNA"/>
</dbReference>
<proteinExistence type="predicted"/>
<reference evidence="2 3" key="1">
    <citation type="submission" date="2023-05" db="EMBL/GenBank/DDBJ databases">
        <title>B98-5 Cell Line De Novo Hybrid Assembly: An Optical Mapping Approach.</title>
        <authorList>
            <person name="Kananen K."/>
            <person name="Auerbach J.A."/>
            <person name="Kautto E."/>
            <person name="Blachly J.S."/>
        </authorList>
    </citation>
    <scope>NUCLEOTIDE SEQUENCE [LARGE SCALE GENOMIC DNA]</scope>
    <source>
        <strain evidence="2">B95-8</strain>
        <tissue evidence="2">Cell line</tissue>
    </source>
</reference>
<dbReference type="Proteomes" id="UP001266305">
    <property type="component" value="Unassembled WGS sequence"/>
</dbReference>